<dbReference type="AlphaFoldDB" id="A0A2S0HX10"/>
<dbReference type="Proteomes" id="UP000238442">
    <property type="component" value="Chromosome"/>
</dbReference>
<accession>A0A2S0HX10</accession>
<sequence>MTKKKSKQKLTEFDHLKKPSEVREYLNSNPDDYGILLESLQNRYAETFAKKQGKENEIFEMVAECYRYKDKPELETQLRNITYETNHSIITSCIHNYIIQNRCFPTIQSISNETGLSRKTIYNHLTSGLHTDFNKLVKGKLEYMASHALSKLYLIGIQEDNATALKSFIEMTGAAKHNAPTIVNNYIQINGLRITQEQIEKFPEELILRIESFMAQELNGELKK</sequence>
<name>A0A2S0HX10_9FLAO</name>
<dbReference type="EMBL" id="CP027062">
    <property type="protein sequence ID" value="AVI51227.1"/>
    <property type="molecule type" value="Genomic_DNA"/>
</dbReference>
<gene>
    <name evidence="1" type="ORF">C5O00_08585</name>
</gene>
<dbReference type="KEGG" id="aue:C5O00_08585"/>
<keyword evidence="2" id="KW-1185">Reference proteome</keyword>
<evidence type="ECO:0000313" key="2">
    <source>
        <dbReference type="Proteomes" id="UP000238442"/>
    </source>
</evidence>
<reference evidence="1 2" key="1">
    <citation type="submission" date="2018-02" db="EMBL/GenBank/DDBJ databases">
        <title>Genomic analysis of the strain RR4-38 isolated from a seawater recirculating aquaculture system.</title>
        <authorList>
            <person name="Kim Y.-S."/>
            <person name="Jang Y.H."/>
            <person name="Kim K.-H."/>
        </authorList>
    </citation>
    <scope>NUCLEOTIDE SEQUENCE [LARGE SCALE GENOMIC DNA]</scope>
    <source>
        <strain evidence="1 2">RR4-38</strain>
    </source>
</reference>
<dbReference type="RefSeq" id="WP_105216468.1">
    <property type="nucleotide sequence ID" value="NZ_CP027062.1"/>
</dbReference>
<evidence type="ECO:0000313" key="1">
    <source>
        <dbReference type="EMBL" id="AVI51227.1"/>
    </source>
</evidence>
<dbReference type="OrthoDB" id="1454428at2"/>
<proteinExistence type="predicted"/>
<protein>
    <submittedName>
        <fullName evidence="1">Uncharacterized protein</fullName>
    </submittedName>
</protein>
<organism evidence="1 2">
    <name type="scientific">Pukyongia salina</name>
    <dbReference type="NCBI Taxonomy" id="2094025"/>
    <lineage>
        <taxon>Bacteria</taxon>
        <taxon>Pseudomonadati</taxon>
        <taxon>Bacteroidota</taxon>
        <taxon>Flavobacteriia</taxon>
        <taxon>Flavobacteriales</taxon>
        <taxon>Flavobacteriaceae</taxon>
        <taxon>Pukyongia</taxon>
    </lineage>
</organism>